<comment type="caution">
    <text evidence="1">The sequence shown here is derived from an EMBL/GenBank/DDBJ whole genome shotgun (WGS) entry which is preliminary data.</text>
</comment>
<evidence type="ECO:0000313" key="1">
    <source>
        <dbReference type="EMBL" id="MBC5621675.1"/>
    </source>
</evidence>
<name>A0ABR7D2T1_9BACT</name>
<evidence type="ECO:0000313" key="2">
    <source>
        <dbReference type="Proteomes" id="UP000646484"/>
    </source>
</evidence>
<accession>A0ABR7D2T1</accession>
<sequence>MKKLKQEILFFVVFFLLKEHYGKLFDSIIYTLLMTILKLMEKFKAQPMILIQVKGIGFTFLVDTSCKYNLLAPCLVDFFHEEYPASQERIKSHEWLNLNFPSPEAPIKTPLYLFREVFQKREGIKKVRCKNGVIMGCESTILKFEYNGKTYSELFYIDQSLCPYCTSKEKMFSGVLGTNFLKKHKWIIDFNKLEIND</sequence>
<reference evidence="1 2" key="1">
    <citation type="submission" date="2020-08" db="EMBL/GenBank/DDBJ databases">
        <title>Genome public.</title>
        <authorList>
            <person name="Liu C."/>
            <person name="Sun Q."/>
        </authorList>
    </citation>
    <scope>NUCLEOTIDE SEQUENCE [LARGE SCALE GENOMIC DNA]</scope>
    <source>
        <strain evidence="1 2">NSJ-56</strain>
    </source>
</reference>
<proteinExistence type="predicted"/>
<organism evidence="1 2">
    <name type="scientific">Butyricimonas hominis</name>
    <dbReference type="NCBI Taxonomy" id="2763032"/>
    <lineage>
        <taxon>Bacteria</taxon>
        <taxon>Pseudomonadati</taxon>
        <taxon>Bacteroidota</taxon>
        <taxon>Bacteroidia</taxon>
        <taxon>Bacteroidales</taxon>
        <taxon>Odoribacteraceae</taxon>
        <taxon>Butyricimonas</taxon>
    </lineage>
</organism>
<dbReference type="EMBL" id="JACOOH010000004">
    <property type="protein sequence ID" value="MBC5621675.1"/>
    <property type="molecule type" value="Genomic_DNA"/>
</dbReference>
<protein>
    <submittedName>
        <fullName evidence="1">Uncharacterized protein</fullName>
    </submittedName>
</protein>
<dbReference type="Proteomes" id="UP000646484">
    <property type="component" value="Unassembled WGS sequence"/>
</dbReference>
<dbReference type="RefSeq" id="WP_186976140.1">
    <property type="nucleotide sequence ID" value="NZ_JACOOH010000004.1"/>
</dbReference>
<gene>
    <name evidence="1" type="ORF">H8S64_11255</name>
</gene>
<keyword evidence="2" id="KW-1185">Reference proteome</keyword>